<accession>A0A6J6EYE9</accession>
<protein>
    <submittedName>
        <fullName evidence="1">Unannotated protein</fullName>
    </submittedName>
</protein>
<sequence length="131" mass="15591">MSKFLDYLDKIEGLPLSYFSSRANISRIKEAVKYVTGKITDVSRYYSTLKGDFFTQDANVIKTYELLLLLIEHLERFDQILNELRVKTVPMYMFSIRQYARAIASNYREFMYLHDMNMSRLRSRHIAVLIK</sequence>
<gene>
    <name evidence="1" type="ORF">UFOPK1726_00819</name>
</gene>
<proteinExistence type="predicted"/>
<dbReference type="AlphaFoldDB" id="A0A6J6EYE9"/>
<organism evidence="1">
    <name type="scientific">freshwater metagenome</name>
    <dbReference type="NCBI Taxonomy" id="449393"/>
    <lineage>
        <taxon>unclassified sequences</taxon>
        <taxon>metagenomes</taxon>
        <taxon>ecological metagenomes</taxon>
    </lineage>
</organism>
<evidence type="ECO:0000313" key="1">
    <source>
        <dbReference type="EMBL" id="CAB4579664.1"/>
    </source>
</evidence>
<reference evidence="1" key="1">
    <citation type="submission" date="2020-05" db="EMBL/GenBank/DDBJ databases">
        <authorList>
            <person name="Chiriac C."/>
            <person name="Salcher M."/>
            <person name="Ghai R."/>
            <person name="Kavagutti S V."/>
        </authorList>
    </citation>
    <scope>NUCLEOTIDE SEQUENCE</scope>
</reference>
<dbReference type="EMBL" id="CAEZTT010000092">
    <property type="protein sequence ID" value="CAB4579664.1"/>
    <property type="molecule type" value="Genomic_DNA"/>
</dbReference>
<name>A0A6J6EYE9_9ZZZZ</name>